<sequence>MMDRTHSIIAKLRVKPGERVKLKERDPRDSSLFGDEQDTKAATATLAEDIDVLQDSLYAEGSRALLVVLQGTDTSGKDGTIRSVFNATGPLGVSVTAFGTPTKTELAHDYLWRVHAACPRRGTIGIFNRSHYEDVLIAKVRNFASKKAIEQRYDQINAFEKMLVENGTTILKFMLHISKDEQKERLQERLDDPRKHWKFNPGDLEDRNYWDEYQGAYETMLHRCSTGHAPWYVIPADRKWVRNAAIASIVKATLEEMDPQYPKASWKPNDFAIP</sequence>
<name>A0A0H1R5T1_9HYPH</name>
<dbReference type="PIRSF" id="PIRSF028756">
    <property type="entry name" value="PPK2_prd"/>
    <property type="match status" value="1"/>
</dbReference>
<feature type="domain" description="Polyphosphate kinase-2-related" evidence="6">
    <location>
        <begin position="36"/>
        <end position="260"/>
    </location>
</feature>
<dbReference type="EMBL" id="LCYG01000087">
    <property type="protein sequence ID" value="KLK90384.1"/>
    <property type="molecule type" value="Genomic_DNA"/>
</dbReference>
<evidence type="ECO:0000259" key="6">
    <source>
        <dbReference type="Pfam" id="PF03976"/>
    </source>
</evidence>
<evidence type="ECO:0000256" key="4">
    <source>
        <dbReference type="ARBA" id="ARBA00023310"/>
    </source>
</evidence>
<dbReference type="PANTHER" id="PTHR34383">
    <property type="entry name" value="POLYPHOSPHATE:AMP PHOSPHOTRANSFERASE-RELATED"/>
    <property type="match status" value="1"/>
</dbReference>
<dbReference type="PANTHER" id="PTHR34383:SF3">
    <property type="entry name" value="POLYPHOSPHATE:AMP PHOSPHOTRANSFERASE"/>
    <property type="match status" value="1"/>
</dbReference>
<evidence type="ECO:0000313" key="7">
    <source>
        <dbReference type="EMBL" id="KLK90384.1"/>
    </source>
</evidence>
<dbReference type="InterPro" id="IPR022300">
    <property type="entry name" value="PPK2-rel_1"/>
</dbReference>
<dbReference type="Gene3D" id="3.40.50.300">
    <property type="entry name" value="P-loop containing nucleotide triphosphate hydrolases"/>
    <property type="match status" value="1"/>
</dbReference>
<keyword evidence="3 7" id="KW-0418">Kinase</keyword>
<evidence type="ECO:0000256" key="5">
    <source>
        <dbReference type="ARBA" id="ARBA00024500"/>
    </source>
</evidence>
<evidence type="ECO:0000256" key="2">
    <source>
        <dbReference type="ARBA" id="ARBA00022679"/>
    </source>
</evidence>
<dbReference type="InterPro" id="IPR022488">
    <property type="entry name" value="PPK2-related"/>
</dbReference>
<proteinExistence type="inferred from homology"/>
<accession>A0A0H1R5T1</accession>
<dbReference type="OrthoDB" id="9775224at2"/>
<dbReference type="AlphaFoldDB" id="A0A0H1R5T1"/>
<dbReference type="GO" id="GO:0006754">
    <property type="term" value="P:ATP biosynthetic process"/>
    <property type="evidence" value="ECO:0007669"/>
    <property type="project" value="UniProtKB-KW"/>
</dbReference>
<dbReference type="GO" id="GO:0006797">
    <property type="term" value="P:polyphosphate metabolic process"/>
    <property type="evidence" value="ECO:0007669"/>
    <property type="project" value="InterPro"/>
</dbReference>
<dbReference type="NCBIfam" id="TIGR03709">
    <property type="entry name" value="PPK2_rel_1"/>
    <property type="match status" value="1"/>
</dbReference>
<evidence type="ECO:0000256" key="3">
    <source>
        <dbReference type="ARBA" id="ARBA00022777"/>
    </source>
</evidence>
<comment type="similarity">
    <text evidence="1">Belongs to the polyphosphate kinase 2 (PPK2) family. Class I subfamily.</text>
</comment>
<dbReference type="RefSeq" id="WP_047191993.1">
    <property type="nucleotide sequence ID" value="NZ_LCYG01000087.1"/>
</dbReference>
<dbReference type="InterPro" id="IPR027417">
    <property type="entry name" value="P-loop_NTPase"/>
</dbReference>
<comment type="catalytic activity">
    <reaction evidence="5">
        <text>[phosphate](n) + ATP = [phosphate](n+1) + ADP</text>
        <dbReference type="Rhea" id="RHEA:19573"/>
        <dbReference type="Rhea" id="RHEA-COMP:9859"/>
        <dbReference type="Rhea" id="RHEA-COMP:14280"/>
        <dbReference type="ChEBI" id="CHEBI:16838"/>
        <dbReference type="ChEBI" id="CHEBI:30616"/>
        <dbReference type="ChEBI" id="CHEBI:456216"/>
    </reaction>
    <physiologicalReaction direction="right-to-left" evidence="5">
        <dbReference type="Rhea" id="RHEA:19575"/>
    </physiologicalReaction>
</comment>
<reference evidence="7 8" key="1">
    <citation type="submission" date="2015-05" db="EMBL/GenBank/DDBJ databases">
        <title>Draft genome sequence of Microvirga vignae strain BR3299, a novel nitrogen fixing bacteria isolated from Brazil semi-aired region.</title>
        <authorList>
            <person name="Zilli J.E."/>
            <person name="Passos S.R."/>
            <person name="Leite J."/>
            <person name="Baldani J.I."/>
            <person name="Xavier G.R."/>
            <person name="Rumjaneck N.G."/>
            <person name="Simoes-Araujo J.L."/>
        </authorList>
    </citation>
    <scope>NUCLEOTIDE SEQUENCE [LARGE SCALE GENOMIC DNA]</scope>
    <source>
        <strain evidence="7 8">BR3299</strain>
    </source>
</reference>
<keyword evidence="2" id="KW-0808">Transferase</keyword>
<dbReference type="GO" id="GO:0008976">
    <property type="term" value="F:polyphosphate kinase activity"/>
    <property type="evidence" value="ECO:0007669"/>
    <property type="project" value="InterPro"/>
</dbReference>
<comment type="caution">
    <text evidence="7">The sequence shown here is derived from an EMBL/GenBank/DDBJ whole genome shotgun (WGS) entry which is preliminary data.</text>
</comment>
<dbReference type="Pfam" id="PF03976">
    <property type="entry name" value="PPK2"/>
    <property type="match status" value="1"/>
</dbReference>
<dbReference type="InterPro" id="IPR016898">
    <property type="entry name" value="Polyphosphate_phosphotransfera"/>
</dbReference>
<dbReference type="SUPFAM" id="SSF52540">
    <property type="entry name" value="P-loop containing nucleoside triphosphate hydrolases"/>
    <property type="match status" value="1"/>
</dbReference>
<dbReference type="Proteomes" id="UP000035489">
    <property type="component" value="Unassembled WGS sequence"/>
</dbReference>
<gene>
    <name evidence="7" type="ORF">AA309_26330</name>
</gene>
<evidence type="ECO:0000256" key="1">
    <source>
        <dbReference type="ARBA" id="ARBA00009924"/>
    </source>
</evidence>
<dbReference type="STRING" id="1225564.AA309_26330"/>
<organism evidence="7 8">
    <name type="scientific">Microvirga vignae</name>
    <dbReference type="NCBI Taxonomy" id="1225564"/>
    <lineage>
        <taxon>Bacteria</taxon>
        <taxon>Pseudomonadati</taxon>
        <taxon>Pseudomonadota</taxon>
        <taxon>Alphaproteobacteria</taxon>
        <taxon>Hyphomicrobiales</taxon>
        <taxon>Methylobacteriaceae</taxon>
        <taxon>Microvirga</taxon>
    </lineage>
</organism>
<evidence type="ECO:0000313" key="8">
    <source>
        <dbReference type="Proteomes" id="UP000035489"/>
    </source>
</evidence>
<protein>
    <submittedName>
        <fullName evidence="7">Polyphosphate kinase</fullName>
    </submittedName>
</protein>
<dbReference type="PATRIC" id="fig|1225564.3.peg.6856"/>
<keyword evidence="4" id="KW-0066">ATP synthesis</keyword>
<keyword evidence="8" id="KW-1185">Reference proteome</keyword>